<dbReference type="InParanoid" id="A0A673A375"/>
<organism evidence="1 2">
    <name type="scientific">Sphaeramia orbicularis</name>
    <name type="common">orbiculate cardinalfish</name>
    <dbReference type="NCBI Taxonomy" id="375764"/>
    <lineage>
        <taxon>Eukaryota</taxon>
        <taxon>Metazoa</taxon>
        <taxon>Chordata</taxon>
        <taxon>Craniata</taxon>
        <taxon>Vertebrata</taxon>
        <taxon>Euteleostomi</taxon>
        <taxon>Actinopterygii</taxon>
        <taxon>Neopterygii</taxon>
        <taxon>Teleostei</taxon>
        <taxon>Neoteleostei</taxon>
        <taxon>Acanthomorphata</taxon>
        <taxon>Gobiaria</taxon>
        <taxon>Kurtiformes</taxon>
        <taxon>Apogonoidei</taxon>
        <taxon>Apogonidae</taxon>
        <taxon>Apogoninae</taxon>
        <taxon>Sphaeramia</taxon>
    </lineage>
</organism>
<dbReference type="Proteomes" id="UP000472271">
    <property type="component" value="Chromosome 7"/>
</dbReference>
<evidence type="ECO:0000313" key="2">
    <source>
        <dbReference type="Proteomes" id="UP000472271"/>
    </source>
</evidence>
<reference evidence="1" key="3">
    <citation type="submission" date="2025-09" db="UniProtKB">
        <authorList>
            <consortium name="Ensembl"/>
        </authorList>
    </citation>
    <scope>IDENTIFICATION</scope>
</reference>
<name>A0A673A375_9TELE</name>
<accession>A0A673A375</accession>
<gene>
    <name evidence="1" type="primary">LOC115423194</name>
</gene>
<reference evidence="1" key="1">
    <citation type="submission" date="2019-06" db="EMBL/GenBank/DDBJ databases">
        <authorList>
            <consortium name="Wellcome Sanger Institute Data Sharing"/>
        </authorList>
    </citation>
    <scope>NUCLEOTIDE SEQUENCE [LARGE SCALE GENOMIC DNA]</scope>
</reference>
<evidence type="ECO:0000313" key="1">
    <source>
        <dbReference type="Ensembl" id="ENSSORP00005023756.1"/>
    </source>
</evidence>
<dbReference type="Ensembl" id="ENSSORT00005024455.1">
    <property type="protein sequence ID" value="ENSSORP00005023756.1"/>
    <property type="gene ID" value="ENSSORG00005011482.1"/>
</dbReference>
<keyword evidence="2" id="KW-1185">Reference proteome</keyword>
<reference evidence="1" key="2">
    <citation type="submission" date="2025-08" db="UniProtKB">
        <authorList>
            <consortium name="Ensembl"/>
        </authorList>
    </citation>
    <scope>IDENTIFICATION</scope>
</reference>
<sequence>MAVVRVSDGYGEVSAKFIYSEQDEEEVEYEDYSVQYHYKGRNARAGVLRASAATNDAYVGFDVLCADEDSFDEDEFDKNSGRRRRKKGGRVRAGVLSATAACDGFAAQVKGPNISAGVEESDTGVKVYAGAELASASASAGPVKAKVGLSAETGVGVGKDGVEAKVLGTGFSLGRKFGISVFGSGFEIDLW</sequence>
<protein>
    <submittedName>
        <fullName evidence="1">Uncharacterized protein</fullName>
    </submittedName>
</protein>
<proteinExistence type="predicted"/>
<dbReference type="AlphaFoldDB" id="A0A673A375"/>